<reference evidence="4 5" key="1">
    <citation type="journal article" date="2016" name="Nat. Commun.">
        <title>Thousands of microbial genomes shed light on interconnected biogeochemical processes in an aquifer system.</title>
        <authorList>
            <person name="Anantharaman K."/>
            <person name="Brown C.T."/>
            <person name="Hug L.A."/>
            <person name="Sharon I."/>
            <person name="Castelle C.J."/>
            <person name="Probst A.J."/>
            <person name="Thomas B.C."/>
            <person name="Singh A."/>
            <person name="Wilkins M.J."/>
            <person name="Karaoz U."/>
            <person name="Brodie E.L."/>
            <person name="Williams K.H."/>
            <person name="Hubbard S.S."/>
            <person name="Banfield J.F."/>
        </authorList>
    </citation>
    <scope>NUCLEOTIDE SEQUENCE [LARGE SCALE GENOMIC DNA]</scope>
</reference>
<comment type="caution">
    <text evidence="4">The sequence shown here is derived from an EMBL/GenBank/DDBJ whole genome shotgun (WGS) entry which is preliminary data.</text>
</comment>
<accession>A0A1F5Z6Y3</accession>
<evidence type="ECO:0000313" key="5">
    <source>
        <dbReference type="Proteomes" id="UP000177354"/>
    </source>
</evidence>
<evidence type="ECO:0000256" key="1">
    <source>
        <dbReference type="ARBA" id="ARBA00022679"/>
    </source>
</evidence>
<dbReference type="GO" id="GO:0016779">
    <property type="term" value="F:nucleotidyltransferase activity"/>
    <property type="evidence" value="ECO:0007669"/>
    <property type="project" value="UniProtKB-KW"/>
</dbReference>
<evidence type="ECO:0000313" key="4">
    <source>
        <dbReference type="EMBL" id="OGG08135.1"/>
    </source>
</evidence>
<dbReference type="Proteomes" id="UP000177354">
    <property type="component" value="Unassembled WGS sequence"/>
</dbReference>
<sequence length="160" mass="17923">MEKISDLKGFKTTLIKLQKRGKPIILTGGCFDILHIGHIRFLEEAKKSGGTLIVLLEPDEKVRKLKGAKRPVFSQHERARTLSSLIPVDYIILLPYLSGSGYDQYISVIKPDIIATTENDPILEKKRKQAKKVSGKLSVVKYFTSLSSSQIADKLKKESL</sequence>
<dbReference type="Pfam" id="PF01467">
    <property type="entry name" value="CTP_transf_like"/>
    <property type="match status" value="1"/>
</dbReference>
<feature type="domain" description="Cytidyltransferase-like" evidence="3">
    <location>
        <begin position="26"/>
        <end position="95"/>
    </location>
</feature>
<keyword evidence="2" id="KW-0548">Nucleotidyltransferase</keyword>
<protein>
    <recommendedName>
        <fullName evidence="3">Cytidyltransferase-like domain-containing protein</fullName>
    </recommendedName>
</protein>
<dbReference type="Gene3D" id="3.40.50.620">
    <property type="entry name" value="HUPs"/>
    <property type="match status" value="1"/>
</dbReference>
<dbReference type="InterPro" id="IPR004821">
    <property type="entry name" value="Cyt_trans-like"/>
</dbReference>
<name>A0A1F5Z6Y3_9BACT</name>
<proteinExistence type="predicted"/>
<gene>
    <name evidence="4" type="ORF">A2777_01985</name>
</gene>
<keyword evidence="1" id="KW-0808">Transferase</keyword>
<dbReference type="PANTHER" id="PTHR43793">
    <property type="entry name" value="FAD SYNTHASE"/>
    <property type="match status" value="1"/>
</dbReference>
<dbReference type="AlphaFoldDB" id="A0A1F5Z6Y3"/>
<dbReference type="SUPFAM" id="SSF52374">
    <property type="entry name" value="Nucleotidylyl transferase"/>
    <property type="match status" value="1"/>
</dbReference>
<dbReference type="PANTHER" id="PTHR43793:SF2">
    <property type="entry name" value="BIFUNCTIONAL PROTEIN HLDE"/>
    <property type="match status" value="1"/>
</dbReference>
<evidence type="ECO:0000259" key="3">
    <source>
        <dbReference type="Pfam" id="PF01467"/>
    </source>
</evidence>
<evidence type="ECO:0000256" key="2">
    <source>
        <dbReference type="ARBA" id="ARBA00022695"/>
    </source>
</evidence>
<organism evidence="4 5">
    <name type="scientific">Candidatus Gottesmanbacteria bacterium RIFCSPHIGHO2_01_FULL_40_15</name>
    <dbReference type="NCBI Taxonomy" id="1798376"/>
    <lineage>
        <taxon>Bacteria</taxon>
        <taxon>Candidatus Gottesmaniibacteriota</taxon>
    </lineage>
</organism>
<dbReference type="NCBIfam" id="TIGR00125">
    <property type="entry name" value="cyt_tran_rel"/>
    <property type="match status" value="1"/>
</dbReference>
<dbReference type="InterPro" id="IPR050385">
    <property type="entry name" value="Archaeal_FAD_synthase"/>
</dbReference>
<dbReference type="InterPro" id="IPR014729">
    <property type="entry name" value="Rossmann-like_a/b/a_fold"/>
</dbReference>
<dbReference type="EMBL" id="MFJF01000005">
    <property type="protein sequence ID" value="OGG08135.1"/>
    <property type="molecule type" value="Genomic_DNA"/>
</dbReference>